<dbReference type="Gene3D" id="1.20.5.1160">
    <property type="entry name" value="Vasodilator-stimulated phosphoprotein"/>
    <property type="match status" value="1"/>
</dbReference>
<protein>
    <submittedName>
        <fullName evidence="2">Uncharacterized protein</fullName>
    </submittedName>
</protein>
<evidence type="ECO:0000256" key="1">
    <source>
        <dbReference type="SAM" id="Coils"/>
    </source>
</evidence>
<keyword evidence="1" id="KW-0175">Coiled coil</keyword>
<gene>
    <name evidence="2" type="ORF">J4709_29230</name>
</gene>
<feature type="coiled-coil region" evidence="1">
    <location>
        <begin position="56"/>
        <end position="132"/>
    </location>
</feature>
<keyword evidence="3" id="KW-1185">Reference proteome</keyword>
<accession>A0ABS3RY15</accession>
<dbReference type="Proteomes" id="UP000680206">
    <property type="component" value="Unassembled WGS sequence"/>
</dbReference>
<dbReference type="RefSeq" id="WP_208245083.1">
    <property type="nucleotide sequence ID" value="NZ_JAGEPF010000018.1"/>
</dbReference>
<evidence type="ECO:0000313" key="3">
    <source>
        <dbReference type="Proteomes" id="UP000680206"/>
    </source>
</evidence>
<sequence length="145" mass="15954">MNTLGSLLVQAGLGLVPIVVAVVAYRQAVAANRITAQQAERAAARQAALERSKVDAEAYNRAKTIYEAALVQLERQIDRLQGQSDRLGEQLAREQDTSNTLRSQVQTMNAQIRELERTVAGLRRQLIEAGVRPVPPPRATEEDPE</sequence>
<dbReference type="EMBL" id="JAGEPF010000018">
    <property type="protein sequence ID" value="MBO2461659.1"/>
    <property type="molecule type" value="Genomic_DNA"/>
</dbReference>
<proteinExistence type="predicted"/>
<comment type="caution">
    <text evidence="2">The sequence shown here is derived from an EMBL/GenBank/DDBJ whole genome shotgun (WGS) entry which is preliminary data.</text>
</comment>
<reference evidence="2 3" key="1">
    <citation type="submission" date="2021-03" db="EMBL/GenBank/DDBJ databases">
        <title>Actinomadura violae sp. nov., isolated from lichen in Thailand.</title>
        <authorList>
            <person name="Kanchanasin P."/>
            <person name="Saeng-In P."/>
            <person name="Phongsopitanun W."/>
            <person name="Yuki M."/>
            <person name="Kudo T."/>
            <person name="Ohkuma M."/>
            <person name="Tanasupawat S."/>
        </authorList>
    </citation>
    <scope>NUCLEOTIDE SEQUENCE [LARGE SCALE GENOMIC DNA]</scope>
    <source>
        <strain evidence="2 3">LCR2-06</strain>
    </source>
</reference>
<name>A0ABS3RY15_9ACTN</name>
<organism evidence="2 3">
    <name type="scientific">Actinomadura violacea</name>
    <dbReference type="NCBI Taxonomy" id="2819934"/>
    <lineage>
        <taxon>Bacteria</taxon>
        <taxon>Bacillati</taxon>
        <taxon>Actinomycetota</taxon>
        <taxon>Actinomycetes</taxon>
        <taxon>Streptosporangiales</taxon>
        <taxon>Thermomonosporaceae</taxon>
        <taxon>Actinomadura</taxon>
    </lineage>
</organism>
<evidence type="ECO:0000313" key="2">
    <source>
        <dbReference type="EMBL" id="MBO2461659.1"/>
    </source>
</evidence>